<keyword evidence="2" id="KW-0812">Transmembrane</keyword>
<dbReference type="AlphaFoldDB" id="A0A7Y9RVW6"/>
<dbReference type="Proteomes" id="UP000544110">
    <property type="component" value="Unassembled WGS sequence"/>
</dbReference>
<protein>
    <recommendedName>
        <fullName evidence="5">DUF3017 domain-containing protein</fullName>
    </recommendedName>
</protein>
<reference evidence="3 4" key="1">
    <citation type="submission" date="2020-07" db="EMBL/GenBank/DDBJ databases">
        <title>Sequencing the genomes of 1000 actinobacteria strains.</title>
        <authorList>
            <person name="Klenk H.-P."/>
        </authorList>
    </citation>
    <scope>NUCLEOTIDE SEQUENCE [LARGE SCALE GENOMIC DNA]</scope>
    <source>
        <strain evidence="3 4">DSM 24552</strain>
    </source>
</reference>
<dbReference type="RefSeq" id="WP_343049159.1">
    <property type="nucleotide sequence ID" value="NZ_JACCAC010000001.1"/>
</dbReference>
<dbReference type="InterPro" id="IPR021385">
    <property type="entry name" value="DUF3017"/>
</dbReference>
<keyword evidence="4" id="KW-1185">Reference proteome</keyword>
<feature type="transmembrane region" description="Helical" evidence="2">
    <location>
        <begin position="87"/>
        <end position="105"/>
    </location>
</feature>
<name>A0A7Y9RVW6_9ACTN</name>
<feature type="region of interest" description="Disordered" evidence="1">
    <location>
        <begin position="1"/>
        <end position="20"/>
    </location>
</feature>
<evidence type="ECO:0000313" key="4">
    <source>
        <dbReference type="Proteomes" id="UP000544110"/>
    </source>
</evidence>
<evidence type="ECO:0000313" key="3">
    <source>
        <dbReference type="EMBL" id="NYG55089.1"/>
    </source>
</evidence>
<organism evidence="3 4">
    <name type="scientific">Nocardioides perillae</name>
    <dbReference type="NCBI Taxonomy" id="1119534"/>
    <lineage>
        <taxon>Bacteria</taxon>
        <taxon>Bacillati</taxon>
        <taxon>Actinomycetota</taxon>
        <taxon>Actinomycetes</taxon>
        <taxon>Propionibacteriales</taxon>
        <taxon>Nocardioidaceae</taxon>
        <taxon>Nocardioides</taxon>
    </lineage>
</organism>
<evidence type="ECO:0000256" key="1">
    <source>
        <dbReference type="SAM" id="MobiDB-lite"/>
    </source>
</evidence>
<accession>A0A7Y9RVW6</accession>
<dbReference type="Pfam" id="PF11222">
    <property type="entry name" value="DUF3017"/>
    <property type="match status" value="1"/>
</dbReference>
<comment type="caution">
    <text evidence="3">The sequence shown here is derived from an EMBL/GenBank/DDBJ whole genome shotgun (WGS) entry which is preliminary data.</text>
</comment>
<keyword evidence="2" id="KW-1133">Transmembrane helix</keyword>
<proteinExistence type="predicted"/>
<evidence type="ECO:0000256" key="2">
    <source>
        <dbReference type="SAM" id="Phobius"/>
    </source>
</evidence>
<dbReference type="EMBL" id="JACCAC010000001">
    <property type="protein sequence ID" value="NYG55089.1"/>
    <property type="molecule type" value="Genomic_DNA"/>
</dbReference>
<evidence type="ECO:0008006" key="5">
    <source>
        <dbReference type="Google" id="ProtNLM"/>
    </source>
</evidence>
<gene>
    <name evidence="3" type="ORF">BJ989_001393</name>
</gene>
<keyword evidence="2" id="KW-0472">Membrane</keyword>
<sequence length="112" mass="11623">MAAQGSPDPGIEPGVEPEPRRYPSTLGGACYLLVLLATAVGLVLVAVDDWRTGVRWVGGALLAAAVLRLVLRERDAGMLAVRHRGTDALLLSAMGATLVFLAGSVPDQPPPL</sequence>
<feature type="transmembrane region" description="Helical" evidence="2">
    <location>
        <begin position="29"/>
        <end position="47"/>
    </location>
</feature>